<evidence type="ECO:0000256" key="2">
    <source>
        <dbReference type="SAM" id="Phobius"/>
    </source>
</evidence>
<keyword evidence="2" id="KW-1133">Transmembrane helix</keyword>
<feature type="compositionally biased region" description="Low complexity" evidence="1">
    <location>
        <begin position="618"/>
        <end position="628"/>
    </location>
</feature>
<feature type="transmembrane region" description="Helical" evidence="2">
    <location>
        <begin position="441"/>
        <end position="459"/>
    </location>
</feature>
<accession>A0AAJ8KZJ6</accession>
<feature type="transmembrane region" description="Helical" evidence="2">
    <location>
        <begin position="465"/>
        <end position="491"/>
    </location>
</feature>
<evidence type="ECO:0000256" key="1">
    <source>
        <dbReference type="SAM" id="MobiDB-lite"/>
    </source>
</evidence>
<dbReference type="AlphaFoldDB" id="A0AAJ8KZJ6"/>
<sequence length="798" mass="90253">MSQITSMSIKSIVIRIIITVLIILPIEIKAITEYQVLETVKQFADGFISPKNIEIAKSINSKLFSENVIGTADLSTNFDGRELSTEYLFGLFVNTAEDLTDPSPFGSPISYNVTSLLIQNSYISTSIKFLFSYPSLNQNFPIQIDAFLKINENKQIEQYDISFRRWAWATDVIIPKLIPLMAIRPNITASSNDTNGVLRQYMSNKICKTALDHCSGPNEQYKDWNECMDFLNGREIGQWYRMGEDNLVCRHLHVPMLPLRPEIHCPHIGPTGGDMCISRDYDQVVLDSHFPQGWLAPAYVTPENQDEIAGIQATSTEDLNPLIEIALSSSDSHSWDPTLYATALLGYFLFFYFMSNLIWFIYFRKSSVFPTAGLEHQKNIVVYTMNIIFTTISLALELVASPAFAGRFHLWEVQCLRTAGVLTSALYIFELIYRLKMRMPMIAHHFLTIIAISFTVTVFEYTQSMSYLCSAIIWLFQATTEQPTFIGLLGYRLDWEPRTVSRILKIASLQTFIFKSASAIALIAYWGVHQNYSYNSVDRAWTAMVFIIAIGLLLTQIWGSWVTFQIARRIERQPPTLSKANPPLNNSDLAIYQTIRSNLKEKDPHHPHNEVHAHIRTDSMISSSSTIDQSDEQRYRDEQLAPSQRQEGNRSKKRLTILPSFSFLHDDNGQRQISLLTESDYNKVDERIKQGSSISSLSPLLNGHNGKTGNNQIQNSSSMHPSTNESTHSGPDEGGLRLDPTLIPLPKSPSISPISTTMISRNNNDRETGSSPSPNIPLNFNFVCASQERSPREDGNEI</sequence>
<dbReference type="KEGG" id="kpin:30169520"/>
<feature type="transmembrane region" description="Helical" evidence="2">
    <location>
        <begin position="339"/>
        <end position="362"/>
    </location>
</feature>
<name>A0AAJ8KZJ6_9TREE</name>
<keyword evidence="4" id="KW-1185">Reference proteome</keyword>
<feature type="transmembrane region" description="Helical" evidence="2">
    <location>
        <begin position="503"/>
        <end position="528"/>
    </location>
</feature>
<reference evidence="3" key="2">
    <citation type="submission" date="2024-02" db="EMBL/GenBank/DDBJ databases">
        <title>Comparative genomics of Cryptococcus and Kwoniella reveals pathogenesis evolution and contrasting modes of karyotype evolution via chromosome fusion or intercentromeric recombination.</title>
        <authorList>
            <person name="Coelho M.A."/>
            <person name="David-Palma M."/>
            <person name="Shea T."/>
            <person name="Bowers K."/>
            <person name="McGinley-Smith S."/>
            <person name="Mohammad A.W."/>
            <person name="Gnirke A."/>
            <person name="Yurkov A.M."/>
            <person name="Nowrousian M."/>
            <person name="Sun S."/>
            <person name="Cuomo C.A."/>
            <person name="Heitman J."/>
        </authorList>
    </citation>
    <scope>NUCLEOTIDE SEQUENCE</scope>
    <source>
        <strain evidence="3">CBS 10737</strain>
    </source>
</reference>
<dbReference type="GeneID" id="30169520"/>
<feature type="transmembrane region" description="Helical" evidence="2">
    <location>
        <begin position="383"/>
        <end position="405"/>
    </location>
</feature>
<organism evidence="3 4">
    <name type="scientific">Kwoniella pini CBS 10737</name>
    <dbReference type="NCBI Taxonomy" id="1296096"/>
    <lineage>
        <taxon>Eukaryota</taxon>
        <taxon>Fungi</taxon>
        <taxon>Dikarya</taxon>
        <taxon>Basidiomycota</taxon>
        <taxon>Agaricomycotina</taxon>
        <taxon>Tremellomycetes</taxon>
        <taxon>Tremellales</taxon>
        <taxon>Cryptococcaceae</taxon>
        <taxon>Kwoniella</taxon>
    </lineage>
</organism>
<feature type="region of interest" description="Disordered" evidence="1">
    <location>
        <begin position="600"/>
        <end position="654"/>
    </location>
</feature>
<feature type="transmembrane region" description="Helical" evidence="2">
    <location>
        <begin position="540"/>
        <end position="564"/>
    </location>
</feature>
<feature type="transmembrane region" description="Helical" evidence="2">
    <location>
        <begin position="12"/>
        <end position="31"/>
    </location>
</feature>
<protein>
    <submittedName>
        <fullName evidence="3">Uncharacterized protein</fullName>
    </submittedName>
</protein>
<keyword evidence="2" id="KW-0812">Transmembrane</keyword>
<gene>
    <name evidence="3" type="ORF">I206_100176</name>
</gene>
<feature type="compositionally biased region" description="Low complexity" evidence="1">
    <location>
        <begin position="740"/>
        <end position="760"/>
    </location>
</feature>
<evidence type="ECO:0000313" key="4">
    <source>
        <dbReference type="Proteomes" id="UP000094020"/>
    </source>
</evidence>
<feature type="transmembrane region" description="Helical" evidence="2">
    <location>
        <begin position="411"/>
        <end position="429"/>
    </location>
</feature>
<reference evidence="3" key="1">
    <citation type="submission" date="2013-07" db="EMBL/GenBank/DDBJ databases">
        <authorList>
            <consortium name="The Broad Institute Genome Sequencing Platform"/>
            <person name="Cuomo C."/>
            <person name="Litvintseva A."/>
            <person name="Chen Y."/>
            <person name="Heitman J."/>
            <person name="Sun S."/>
            <person name="Springer D."/>
            <person name="Dromer F."/>
            <person name="Young S.K."/>
            <person name="Zeng Q."/>
            <person name="Gargeya S."/>
            <person name="Fitzgerald M."/>
            <person name="Abouelleil A."/>
            <person name="Alvarado L."/>
            <person name="Berlin A.M."/>
            <person name="Chapman S.B."/>
            <person name="Dewar J."/>
            <person name="Goldberg J."/>
            <person name="Griggs A."/>
            <person name="Gujja S."/>
            <person name="Hansen M."/>
            <person name="Howarth C."/>
            <person name="Imamovic A."/>
            <person name="Larimer J."/>
            <person name="McCowan C."/>
            <person name="Murphy C."/>
            <person name="Pearson M."/>
            <person name="Priest M."/>
            <person name="Roberts A."/>
            <person name="Saif S."/>
            <person name="Shea T."/>
            <person name="Sykes S."/>
            <person name="Wortman J."/>
            <person name="Nusbaum C."/>
            <person name="Birren B."/>
        </authorList>
    </citation>
    <scope>NUCLEOTIDE SEQUENCE</scope>
    <source>
        <strain evidence="3">CBS 10737</strain>
    </source>
</reference>
<feature type="region of interest" description="Disordered" evidence="1">
    <location>
        <begin position="695"/>
        <end position="779"/>
    </location>
</feature>
<proteinExistence type="predicted"/>
<dbReference type="RefSeq" id="XP_019015063.2">
    <property type="nucleotide sequence ID" value="XM_019152925.2"/>
</dbReference>
<feature type="compositionally biased region" description="Basic and acidic residues" evidence="1">
    <location>
        <begin position="600"/>
        <end position="617"/>
    </location>
</feature>
<feature type="compositionally biased region" description="Polar residues" evidence="1">
    <location>
        <begin position="769"/>
        <end position="778"/>
    </location>
</feature>
<keyword evidence="2" id="KW-0472">Membrane</keyword>
<dbReference type="Proteomes" id="UP000094020">
    <property type="component" value="Chromosome 1"/>
</dbReference>
<dbReference type="EMBL" id="CP144519">
    <property type="protein sequence ID" value="WWC66275.1"/>
    <property type="molecule type" value="Genomic_DNA"/>
</dbReference>
<evidence type="ECO:0000313" key="3">
    <source>
        <dbReference type="EMBL" id="WWC66275.1"/>
    </source>
</evidence>
<feature type="compositionally biased region" description="Polar residues" evidence="1">
    <location>
        <begin position="695"/>
        <end position="729"/>
    </location>
</feature>